<organism evidence="3">
    <name type="scientific">Tunturiibacter psychrotolerans</name>
    <dbReference type="NCBI Taxonomy" id="3069686"/>
    <lineage>
        <taxon>Bacteria</taxon>
        <taxon>Pseudomonadati</taxon>
        <taxon>Acidobacteriota</taxon>
        <taxon>Terriglobia</taxon>
        <taxon>Terriglobales</taxon>
        <taxon>Acidobacteriaceae</taxon>
        <taxon>Tunturiibacter</taxon>
    </lineage>
</organism>
<accession>A0AAU7ZS27</accession>
<evidence type="ECO:0000256" key="1">
    <source>
        <dbReference type="ARBA" id="ARBA00022737"/>
    </source>
</evidence>
<feature type="repeat" description="NHL" evidence="2">
    <location>
        <begin position="46"/>
        <end position="76"/>
    </location>
</feature>
<evidence type="ECO:0000256" key="2">
    <source>
        <dbReference type="PROSITE-ProRule" id="PRU00504"/>
    </source>
</evidence>
<gene>
    <name evidence="3" type="ORF">RBB77_02720</name>
</gene>
<name>A0AAU7ZS27_9BACT</name>
<feature type="repeat" description="NHL" evidence="2">
    <location>
        <begin position="101"/>
        <end position="131"/>
    </location>
</feature>
<proteinExistence type="predicted"/>
<evidence type="ECO:0000313" key="3">
    <source>
        <dbReference type="EMBL" id="XCB33819.1"/>
    </source>
</evidence>
<dbReference type="Pfam" id="PF01436">
    <property type="entry name" value="NHL"/>
    <property type="match status" value="2"/>
</dbReference>
<reference evidence="3" key="2">
    <citation type="journal article" date="2024" name="Environ. Microbiol.">
        <title>Genome analysis and description of Tunturibacter gen. nov. expands the diversity of Terriglobia in tundra soils.</title>
        <authorList>
            <person name="Messyasz A."/>
            <person name="Mannisto M.K."/>
            <person name="Kerkhof L.J."/>
            <person name="Haggblom M.M."/>
        </authorList>
    </citation>
    <scope>NUCLEOTIDE SEQUENCE</scope>
    <source>
        <strain evidence="3">X5P6</strain>
    </source>
</reference>
<dbReference type="RefSeq" id="WP_353064665.1">
    <property type="nucleotide sequence ID" value="NZ_CP132942.1"/>
</dbReference>
<dbReference type="InterPro" id="IPR011042">
    <property type="entry name" value="6-blade_b-propeller_TolB-like"/>
</dbReference>
<sequence length="141" mass="14168">MWLSTLFRITGSSIREVNIAGIAITVAGTGEQGFSGDDGPATGALLDSPAGVAVDGAGNFYIADTRNHRIRKVSGGTITTIAGTGVAGFSGDNGPAVSAALDSPTALALDSNGNLYIADTDNHRIRKITGSTTSTVARSGE</sequence>
<dbReference type="SUPFAM" id="SSF101898">
    <property type="entry name" value="NHL repeat"/>
    <property type="match status" value="1"/>
</dbReference>
<keyword evidence="1" id="KW-0677">Repeat</keyword>
<evidence type="ECO:0008006" key="4">
    <source>
        <dbReference type="Google" id="ProtNLM"/>
    </source>
</evidence>
<dbReference type="AlphaFoldDB" id="A0AAU7ZS27"/>
<dbReference type="PROSITE" id="PS51125">
    <property type="entry name" value="NHL"/>
    <property type="match status" value="2"/>
</dbReference>
<dbReference type="InterPro" id="IPR001258">
    <property type="entry name" value="NHL_repeat"/>
</dbReference>
<dbReference type="KEGG" id="tpsc:RBB77_02720"/>
<dbReference type="PANTHER" id="PTHR13833:SF71">
    <property type="entry name" value="NHL DOMAIN-CONTAINING PROTEIN"/>
    <property type="match status" value="1"/>
</dbReference>
<dbReference type="PANTHER" id="PTHR13833">
    <property type="match status" value="1"/>
</dbReference>
<protein>
    <recommendedName>
        <fullName evidence="4">NHL repeat-containing protein</fullName>
    </recommendedName>
</protein>
<dbReference type="Gene3D" id="2.120.10.30">
    <property type="entry name" value="TolB, C-terminal domain"/>
    <property type="match status" value="2"/>
</dbReference>
<reference evidence="3" key="1">
    <citation type="submission" date="2023-08" db="EMBL/GenBank/DDBJ databases">
        <authorList>
            <person name="Messyasz A."/>
            <person name="Mannisto M.K."/>
            <person name="Kerkhof L.J."/>
            <person name="Haggblom M."/>
        </authorList>
    </citation>
    <scope>NUCLEOTIDE SEQUENCE</scope>
    <source>
        <strain evidence="3">X5P6</strain>
    </source>
</reference>
<dbReference type="EMBL" id="CP132942">
    <property type="protein sequence ID" value="XCB33819.1"/>
    <property type="molecule type" value="Genomic_DNA"/>
</dbReference>